<dbReference type="InterPro" id="IPR011009">
    <property type="entry name" value="Kinase-like_dom_sf"/>
</dbReference>
<dbReference type="InterPro" id="IPR052422">
    <property type="entry name" value="Auxin_Ser/Thr_Kinase"/>
</dbReference>
<evidence type="ECO:0000256" key="8">
    <source>
        <dbReference type="ARBA" id="ARBA00023170"/>
    </source>
</evidence>
<dbReference type="AlphaFoldDB" id="M8BFU6"/>
<evidence type="ECO:0000256" key="6">
    <source>
        <dbReference type="ARBA" id="ARBA00022989"/>
    </source>
</evidence>
<keyword evidence="8" id="KW-0675">Receptor</keyword>
<keyword evidence="4" id="KW-0732">Signal</keyword>
<evidence type="ECO:0000256" key="2">
    <source>
        <dbReference type="ARBA" id="ARBA00022614"/>
    </source>
</evidence>
<evidence type="ECO:0000256" key="9">
    <source>
        <dbReference type="ARBA" id="ARBA00023180"/>
    </source>
</evidence>
<dbReference type="GO" id="GO:0016020">
    <property type="term" value="C:membrane"/>
    <property type="evidence" value="ECO:0007669"/>
    <property type="project" value="UniProtKB-SubCell"/>
</dbReference>
<dbReference type="EnsemblPlants" id="EMT20819">
    <property type="protein sequence ID" value="EMT20819"/>
    <property type="gene ID" value="F775_33277"/>
</dbReference>
<accession>M8BFU6</accession>
<protein>
    <submittedName>
        <fullName evidence="10">Putative receptor protein kinase TMK1</fullName>
    </submittedName>
</protein>
<proteinExistence type="predicted"/>
<keyword evidence="7" id="KW-0472">Membrane</keyword>
<keyword evidence="6" id="KW-1133">Transmembrane helix</keyword>
<dbReference type="Gene3D" id="1.10.510.10">
    <property type="entry name" value="Transferase(Phosphotransferase) domain 1"/>
    <property type="match status" value="1"/>
</dbReference>
<evidence type="ECO:0000256" key="7">
    <source>
        <dbReference type="ARBA" id="ARBA00023136"/>
    </source>
</evidence>
<evidence type="ECO:0000313" key="10">
    <source>
        <dbReference type="EnsemblPlants" id="EMT20819"/>
    </source>
</evidence>
<comment type="subcellular location">
    <subcellularLocation>
        <location evidence="1">Membrane</location>
        <topology evidence="1">Single-pass membrane protein</topology>
    </subcellularLocation>
</comment>
<name>M8BFU6_AEGTA</name>
<evidence type="ECO:0000256" key="5">
    <source>
        <dbReference type="ARBA" id="ARBA00022737"/>
    </source>
</evidence>
<organism evidence="10">
    <name type="scientific">Aegilops tauschii</name>
    <name type="common">Tausch's goatgrass</name>
    <name type="synonym">Aegilops squarrosa</name>
    <dbReference type="NCBI Taxonomy" id="37682"/>
    <lineage>
        <taxon>Eukaryota</taxon>
        <taxon>Viridiplantae</taxon>
        <taxon>Streptophyta</taxon>
        <taxon>Embryophyta</taxon>
        <taxon>Tracheophyta</taxon>
        <taxon>Spermatophyta</taxon>
        <taxon>Magnoliopsida</taxon>
        <taxon>Liliopsida</taxon>
        <taxon>Poales</taxon>
        <taxon>Poaceae</taxon>
        <taxon>BOP clade</taxon>
        <taxon>Pooideae</taxon>
        <taxon>Triticodae</taxon>
        <taxon>Triticeae</taxon>
        <taxon>Triticinae</taxon>
        <taxon>Aegilops</taxon>
    </lineage>
</organism>
<dbReference type="PANTHER" id="PTHR47986:SF1">
    <property type="entry name" value="OS04G0685900 PROTEIN"/>
    <property type="match status" value="1"/>
</dbReference>
<keyword evidence="3" id="KW-0812">Transmembrane</keyword>
<reference evidence="10" key="1">
    <citation type="submission" date="2015-06" db="UniProtKB">
        <authorList>
            <consortium name="EnsemblPlants"/>
        </authorList>
    </citation>
    <scope>IDENTIFICATION</scope>
</reference>
<evidence type="ECO:0000256" key="3">
    <source>
        <dbReference type="ARBA" id="ARBA00022692"/>
    </source>
</evidence>
<evidence type="ECO:0000256" key="1">
    <source>
        <dbReference type="ARBA" id="ARBA00004167"/>
    </source>
</evidence>
<sequence>MGAGGAAKCRRQCAFGPMGHHRGGWWAFMLLMFIMIPECVADKLLHITTAATGKITTKTDVFSFGVVLMELITEMTAIDERRIDEESRYLASWFGQIRKDEEKFRAAIDPTLDITDEIFESISVIAELTGHCTSREPLWQPDMGHVVTLLGPMVEKWKPSSSETEDYTDIGLDLPLLQMVKECRSRRRA</sequence>
<dbReference type="ExpressionAtlas" id="M8BFU6">
    <property type="expression patterns" value="baseline"/>
</dbReference>
<dbReference type="PANTHER" id="PTHR47986">
    <property type="entry name" value="OSJNBA0070M12.3 PROTEIN"/>
    <property type="match status" value="1"/>
</dbReference>
<evidence type="ECO:0000256" key="4">
    <source>
        <dbReference type="ARBA" id="ARBA00022729"/>
    </source>
</evidence>
<dbReference type="SUPFAM" id="SSF56112">
    <property type="entry name" value="Protein kinase-like (PK-like)"/>
    <property type="match status" value="1"/>
</dbReference>
<keyword evidence="5" id="KW-0677">Repeat</keyword>
<keyword evidence="2" id="KW-0433">Leucine-rich repeat</keyword>
<keyword evidence="9" id="KW-0325">Glycoprotein</keyword>